<accession>A0A3N0V9Y9</accession>
<comment type="caution">
    <text evidence="2">The sequence shown here is derived from an EMBL/GenBank/DDBJ whole genome shotgun (WGS) entry which is preliminary data.</text>
</comment>
<protein>
    <submittedName>
        <fullName evidence="2">Uncharacterized protein</fullName>
    </submittedName>
</protein>
<name>A0A3N0V9Y9_9GAMM</name>
<dbReference type="InParanoid" id="A0A3N0V9Y9"/>
<keyword evidence="3" id="KW-1185">Reference proteome</keyword>
<proteinExistence type="predicted"/>
<gene>
    <name evidence="2" type="ORF">ED208_10045</name>
</gene>
<evidence type="ECO:0000256" key="1">
    <source>
        <dbReference type="SAM" id="MobiDB-lite"/>
    </source>
</evidence>
<feature type="region of interest" description="Disordered" evidence="1">
    <location>
        <begin position="1"/>
        <end position="26"/>
    </location>
</feature>
<sequence>MIAKARKSTAASESRSPARRPRRGDPLEVRLSLKVRFGEEPGESVVLMKDRQVPMVDSVFQNRDRILRGFTMLLLKASLAQPKVVREVFPALKLMGRLRNRKKD</sequence>
<dbReference type="RefSeq" id="WP_123211769.1">
    <property type="nucleotide sequence ID" value="NZ_RJVO01000004.1"/>
</dbReference>
<dbReference type="AlphaFoldDB" id="A0A3N0V9Y9"/>
<dbReference type="Proteomes" id="UP000282106">
    <property type="component" value="Unassembled WGS sequence"/>
</dbReference>
<evidence type="ECO:0000313" key="2">
    <source>
        <dbReference type="EMBL" id="ROH89472.1"/>
    </source>
</evidence>
<organism evidence="2 3">
    <name type="scientific">Stagnimonas aquatica</name>
    <dbReference type="NCBI Taxonomy" id="2689987"/>
    <lineage>
        <taxon>Bacteria</taxon>
        <taxon>Pseudomonadati</taxon>
        <taxon>Pseudomonadota</taxon>
        <taxon>Gammaproteobacteria</taxon>
        <taxon>Nevskiales</taxon>
        <taxon>Nevskiaceae</taxon>
        <taxon>Stagnimonas</taxon>
    </lineage>
</organism>
<evidence type="ECO:0000313" key="3">
    <source>
        <dbReference type="Proteomes" id="UP000282106"/>
    </source>
</evidence>
<reference evidence="2 3" key="1">
    <citation type="submission" date="2018-10" db="EMBL/GenBank/DDBJ databases">
        <authorList>
            <person name="Chen W.-M."/>
        </authorList>
    </citation>
    <scope>NUCLEOTIDE SEQUENCE [LARGE SCALE GENOMIC DNA]</scope>
    <source>
        <strain evidence="2 3">THS-13</strain>
    </source>
</reference>
<dbReference type="EMBL" id="RJVO01000004">
    <property type="protein sequence ID" value="ROH89472.1"/>
    <property type="molecule type" value="Genomic_DNA"/>
</dbReference>